<reference evidence="2" key="2">
    <citation type="submission" date="2020-09" db="EMBL/GenBank/DDBJ databases">
        <authorList>
            <person name="Sun Q."/>
            <person name="Zhou Y."/>
        </authorList>
    </citation>
    <scope>NUCLEOTIDE SEQUENCE</scope>
    <source>
        <strain evidence="2">CGMCC 4.7403</strain>
    </source>
</reference>
<dbReference type="EMBL" id="BNAT01000005">
    <property type="protein sequence ID" value="GHH85956.1"/>
    <property type="molecule type" value="Genomic_DNA"/>
</dbReference>
<name>A0A919GK79_9ACTN</name>
<gene>
    <name evidence="2" type="ORF">GCM10017771_21100</name>
</gene>
<organism evidence="2 3">
    <name type="scientific">Streptomyces capitiformicae</name>
    <dbReference type="NCBI Taxonomy" id="2014920"/>
    <lineage>
        <taxon>Bacteria</taxon>
        <taxon>Bacillati</taxon>
        <taxon>Actinomycetota</taxon>
        <taxon>Actinomycetes</taxon>
        <taxon>Kitasatosporales</taxon>
        <taxon>Streptomycetaceae</taxon>
        <taxon>Streptomyces</taxon>
    </lineage>
</organism>
<reference evidence="2" key="1">
    <citation type="journal article" date="2014" name="Int. J. Syst. Evol. Microbiol.">
        <title>Complete genome sequence of Corynebacterium casei LMG S-19264T (=DSM 44701T), isolated from a smear-ripened cheese.</title>
        <authorList>
            <consortium name="US DOE Joint Genome Institute (JGI-PGF)"/>
            <person name="Walter F."/>
            <person name="Albersmeier A."/>
            <person name="Kalinowski J."/>
            <person name="Ruckert C."/>
        </authorList>
    </citation>
    <scope>NUCLEOTIDE SEQUENCE</scope>
    <source>
        <strain evidence="2">CGMCC 4.7403</strain>
    </source>
</reference>
<feature type="compositionally biased region" description="Basic and acidic residues" evidence="1">
    <location>
        <begin position="93"/>
        <end position="102"/>
    </location>
</feature>
<dbReference type="Proteomes" id="UP000603227">
    <property type="component" value="Unassembled WGS sequence"/>
</dbReference>
<accession>A0A919GK79</accession>
<sequence>MPQIVAISRPGEGDQFLYYAGPAEVSDAANQYRGSVKEAPIAGAGRKAGCIMPGSRNRPVHIAFQGSLRRRAGSNPRRAARDGVAAIRACVEDAQSRRRDIPWPRNGGHTTRDPMGA</sequence>
<evidence type="ECO:0000256" key="1">
    <source>
        <dbReference type="SAM" id="MobiDB-lite"/>
    </source>
</evidence>
<protein>
    <submittedName>
        <fullName evidence="2">Uncharacterized protein</fullName>
    </submittedName>
</protein>
<proteinExistence type="predicted"/>
<evidence type="ECO:0000313" key="2">
    <source>
        <dbReference type="EMBL" id="GHH85956.1"/>
    </source>
</evidence>
<evidence type="ECO:0000313" key="3">
    <source>
        <dbReference type="Proteomes" id="UP000603227"/>
    </source>
</evidence>
<dbReference type="AlphaFoldDB" id="A0A919GK79"/>
<keyword evidence="3" id="KW-1185">Reference proteome</keyword>
<comment type="caution">
    <text evidence="2">The sequence shown here is derived from an EMBL/GenBank/DDBJ whole genome shotgun (WGS) entry which is preliminary data.</text>
</comment>
<feature type="region of interest" description="Disordered" evidence="1">
    <location>
        <begin position="93"/>
        <end position="117"/>
    </location>
</feature>